<dbReference type="EMBL" id="AMGV01000021">
    <property type="protein sequence ID" value="KEF51765.1"/>
    <property type="molecule type" value="Genomic_DNA"/>
</dbReference>
<gene>
    <name evidence="2" type="ORF">A1O9_12102</name>
</gene>
<dbReference type="AlphaFoldDB" id="A0A072P892"/>
<dbReference type="RefSeq" id="XP_013254355.1">
    <property type="nucleotide sequence ID" value="XM_013398901.1"/>
</dbReference>
<feature type="compositionally biased region" description="Basic and acidic residues" evidence="1">
    <location>
        <begin position="146"/>
        <end position="170"/>
    </location>
</feature>
<dbReference type="Pfam" id="PF11951">
    <property type="entry name" value="Fungal_trans_2"/>
    <property type="match status" value="1"/>
</dbReference>
<sequence length="646" mass="72378">MDICDAFPSRASQKDGQYFFINKSRKSVHLSRSSLAEKAAIQSHVQTGTKRNRPAKSRLSVVVSGHFRSDKGRNFVSSNSASSAATQDSKMLSQRSPKSFALSKQEERSQKPERPLPEATKLGTAGSTIQFTQSRGPTMRLLFVDSRAKGSQRERELEDAQRKAHAAIETHRKKKMRSRQGVLQSTGNRSPDQVWIESPESTSTSSGTSGELEQPSQILRGTSPTDQMILSKIDPFGTGSIKFDKTVANLLHYYVYFYHPTIWPNEMAVLRHGCYVFEGAVNNIMSTVMEDKLVMYCLLSAAASRFQFVDRLPSAEVMGKEGYYVQNALQLLRCHVASTPLQGSEQLRRLLICIMFLTSAEAYRDEVSAAKTHLKAAVVLLKEKGGLKYMQDENLRGQLAMADLYLACIKLEPCLFDCAYDPGSASALNLEESELDQLECKVLGTSFLDRDTDLIPLELGTLIGQVCETYSIRSQLRTSSMVASRVMQATHWITTRNMAIRHRLLALKTDDSRVHALRVAIIMWTLLSMNVTGRTKTVKHMALTLRLILAEISDLDWIDSEDIGLWILLVGFACSAEGSEVSVWYAEQCYCFGSGLIPVSLDQDREDGLAMQLESFQLGYFFDLQVQRSRTRRLAQHWLQLQDVQG</sequence>
<dbReference type="InterPro" id="IPR021858">
    <property type="entry name" value="Fun_TF"/>
</dbReference>
<evidence type="ECO:0000313" key="2">
    <source>
        <dbReference type="EMBL" id="KEF51765.1"/>
    </source>
</evidence>
<dbReference type="Proteomes" id="UP000027920">
    <property type="component" value="Unassembled WGS sequence"/>
</dbReference>
<comment type="caution">
    <text evidence="2">The sequence shown here is derived from an EMBL/GenBank/DDBJ whole genome shotgun (WGS) entry which is preliminary data.</text>
</comment>
<keyword evidence="3" id="KW-1185">Reference proteome</keyword>
<dbReference type="VEuPathDB" id="FungiDB:A1O9_12102"/>
<feature type="compositionally biased region" description="Polar residues" evidence="1">
    <location>
        <begin position="181"/>
        <end position="191"/>
    </location>
</feature>
<feature type="compositionally biased region" description="Polar residues" evidence="1">
    <location>
        <begin position="125"/>
        <end position="136"/>
    </location>
</feature>
<reference evidence="2 3" key="1">
    <citation type="submission" date="2013-03" db="EMBL/GenBank/DDBJ databases">
        <title>The Genome Sequence of Exophiala aquamarina CBS 119918.</title>
        <authorList>
            <consortium name="The Broad Institute Genomics Platform"/>
            <person name="Cuomo C."/>
            <person name="de Hoog S."/>
            <person name="Gorbushina A."/>
            <person name="Walker B."/>
            <person name="Young S.K."/>
            <person name="Zeng Q."/>
            <person name="Gargeya S."/>
            <person name="Fitzgerald M."/>
            <person name="Haas B."/>
            <person name="Abouelleil A."/>
            <person name="Allen A.W."/>
            <person name="Alvarado L."/>
            <person name="Arachchi H.M."/>
            <person name="Berlin A.M."/>
            <person name="Chapman S.B."/>
            <person name="Gainer-Dewar J."/>
            <person name="Goldberg J."/>
            <person name="Griggs A."/>
            <person name="Gujja S."/>
            <person name="Hansen M."/>
            <person name="Howarth C."/>
            <person name="Imamovic A."/>
            <person name="Ireland A."/>
            <person name="Larimer J."/>
            <person name="McCowan C."/>
            <person name="Murphy C."/>
            <person name="Pearson M."/>
            <person name="Poon T.W."/>
            <person name="Priest M."/>
            <person name="Roberts A."/>
            <person name="Saif S."/>
            <person name="Shea T."/>
            <person name="Sisk P."/>
            <person name="Sykes S."/>
            <person name="Wortman J."/>
            <person name="Nusbaum C."/>
            <person name="Birren B."/>
        </authorList>
    </citation>
    <scope>NUCLEOTIDE SEQUENCE [LARGE SCALE GENOMIC DNA]</scope>
    <source>
        <strain evidence="2 3">CBS 119918</strain>
    </source>
</reference>
<dbReference type="PANTHER" id="PTHR37540">
    <property type="entry name" value="TRANSCRIPTION FACTOR (ACR-2), PUTATIVE-RELATED-RELATED"/>
    <property type="match status" value="1"/>
</dbReference>
<dbReference type="PANTHER" id="PTHR37540:SF5">
    <property type="entry name" value="TRANSCRIPTION FACTOR DOMAIN-CONTAINING PROTEIN"/>
    <property type="match status" value="1"/>
</dbReference>
<proteinExistence type="predicted"/>
<name>A0A072P892_9EURO</name>
<accession>A0A072P892</accession>
<feature type="compositionally biased region" description="Polar residues" evidence="1">
    <location>
        <begin position="214"/>
        <end position="223"/>
    </location>
</feature>
<feature type="compositionally biased region" description="Low complexity" evidence="1">
    <location>
        <begin position="197"/>
        <end position="211"/>
    </location>
</feature>
<evidence type="ECO:0008006" key="4">
    <source>
        <dbReference type="Google" id="ProtNLM"/>
    </source>
</evidence>
<feature type="compositionally biased region" description="Basic and acidic residues" evidence="1">
    <location>
        <begin position="104"/>
        <end position="116"/>
    </location>
</feature>
<evidence type="ECO:0000256" key="1">
    <source>
        <dbReference type="SAM" id="MobiDB-lite"/>
    </source>
</evidence>
<dbReference type="OrthoDB" id="4137828at2759"/>
<feature type="region of interest" description="Disordered" evidence="1">
    <location>
        <begin position="70"/>
        <end position="223"/>
    </location>
</feature>
<organism evidence="2 3">
    <name type="scientific">Exophiala aquamarina CBS 119918</name>
    <dbReference type="NCBI Taxonomy" id="1182545"/>
    <lineage>
        <taxon>Eukaryota</taxon>
        <taxon>Fungi</taxon>
        <taxon>Dikarya</taxon>
        <taxon>Ascomycota</taxon>
        <taxon>Pezizomycotina</taxon>
        <taxon>Eurotiomycetes</taxon>
        <taxon>Chaetothyriomycetidae</taxon>
        <taxon>Chaetothyriales</taxon>
        <taxon>Herpotrichiellaceae</taxon>
        <taxon>Exophiala</taxon>
    </lineage>
</organism>
<dbReference type="GeneID" id="25286997"/>
<protein>
    <recommendedName>
        <fullName evidence="4">Transcription factor domain-containing protein</fullName>
    </recommendedName>
</protein>
<dbReference type="HOGENOM" id="CLU_028343_0_0_1"/>
<evidence type="ECO:0000313" key="3">
    <source>
        <dbReference type="Proteomes" id="UP000027920"/>
    </source>
</evidence>
<feature type="compositionally biased region" description="Polar residues" evidence="1">
    <location>
        <begin position="86"/>
        <end position="97"/>
    </location>
</feature>